<accession>A0ABD3P6C0</accession>
<protein>
    <recommendedName>
        <fullName evidence="3">ADP-ribosylglycohydrolase</fullName>
    </recommendedName>
</protein>
<dbReference type="PANTHER" id="PTHR16222">
    <property type="entry name" value="ADP-RIBOSYLGLYCOHYDROLASE"/>
    <property type="match status" value="1"/>
</dbReference>
<dbReference type="SUPFAM" id="SSF101478">
    <property type="entry name" value="ADP-ribosylglycohydrolase"/>
    <property type="match status" value="1"/>
</dbReference>
<organism evidence="1 2">
    <name type="scientific">Cyclotella atomus</name>
    <dbReference type="NCBI Taxonomy" id="382360"/>
    <lineage>
        <taxon>Eukaryota</taxon>
        <taxon>Sar</taxon>
        <taxon>Stramenopiles</taxon>
        <taxon>Ochrophyta</taxon>
        <taxon>Bacillariophyta</taxon>
        <taxon>Coscinodiscophyceae</taxon>
        <taxon>Thalassiosirophycidae</taxon>
        <taxon>Stephanodiscales</taxon>
        <taxon>Stephanodiscaceae</taxon>
        <taxon>Cyclotella</taxon>
    </lineage>
</organism>
<gene>
    <name evidence="1" type="ORF">ACHAWO_011882</name>
</gene>
<dbReference type="EMBL" id="JALLPJ020000761">
    <property type="protein sequence ID" value="KAL3783537.1"/>
    <property type="molecule type" value="Genomic_DNA"/>
</dbReference>
<evidence type="ECO:0000313" key="2">
    <source>
        <dbReference type="Proteomes" id="UP001530400"/>
    </source>
</evidence>
<dbReference type="Proteomes" id="UP001530400">
    <property type="component" value="Unassembled WGS sequence"/>
</dbReference>
<sequence length="305" mass="32967">MANTLEPGLLGAIVGDAATMPVHWIYDETKLREALDDASKPEFNSKLSCPFYSPAEFPGHYGHGQVSPYGEQFLSLLGSTRSNKGDIDKIAQNFYDWAASYTGRKDGALKEFCEHYSQGKRNPDSGADDSQAQCLYKAVIAVGTGHADDVRSLINFHQNNQVAIGCGQVYADFLLSMKTEKMTARGAFDKIIEEKGSLPEFLKPHIDFLLNHIGSSDTGAMLKAWADEFGKSPLSAIACACPPALLRSLHICVHATSYEQGLRNNMLIGGDNCSTALSIGAALGYQYGAPESWTKQVSSEVVGSL</sequence>
<evidence type="ECO:0000313" key="1">
    <source>
        <dbReference type="EMBL" id="KAL3783537.1"/>
    </source>
</evidence>
<evidence type="ECO:0008006" key="3">
    <source>
        <dbReference type="Google" id="ProtNLM"/>
    </source>
</evidence>
<comment type="caution">
    <text evidence="1">The sequence shown here is derived from an EMBL/GenBank/DDBJ whole genome shotgun (WGS) entry which is preliminary data.</text>
</comment>
<dbReference type="InterPro" id="IPR005502">
    <property type="entry name" value="Ribosyl_crysJ1"/>
</dbReference>
<reference evidence="1 2" key="1">
    <citation type="submission" date="2024-10" db="EMBL/GenBank/DDBJ databases">
        <title>Updated reference genomes for cyclostephanoid diatoms.</title>
        <authorList>
            <person name="Roberts W.R."/>
            <person name="Alverson A.J."/>
        </authorList>
    </citation>
    <scope>NUCLEOTIDE SEQUENCE [LARGE SCALE GENOMIC DNA]</scope>
    <source>
        <strain evidence="1 2">AJA010-31</strain>
    </source>
</reference>
<dbReference type="Pfam" id="PF03747">
    <property type="entry name" value="ADP_ribosyl_GH"/>
    <property type="match status" value="1"/>
</dbReference>
<dbReference type="InterPro" id="IPR050792">
    <property type="entry name" value="ADP-ribosylglycohydrolase"/>
</dbReference>
<dbReference type="Gene3D" id="1.10.4080.10">
    <property type="entry name" value="ADP-ribosylation/Crystallin J1"/>
    <property type="match status" value="1"/>
</dbReference>
<dbReference type="InterPro" id="IPR036705">
    <property type="entry name" value="Ribosyl_crysJ1_sf"/>
</dbReference>
<keyword evidence="2" id="KW-1185">Reference proteome</keyword>
<name>A0ABD3P6C0_9STRA</name>
<dbReference type="AlphaFoldDB" id="A0ABD3P6C0"/>
<proteinExistence type="predicted"/>
<dbReference type="PANTHER" id="PTHR16222:SF17">
    <property type="entry name" value="SELENOPROTEIN J"/>
    <property type="match status" value="1"/>
</dbReference>